<dbReference type="Gene3D" id="1.25.40.10">
    <property type="entry name" value="Tetratricopeptide repeat domain"/>
    <property type="match status" value="6"/>
</dbReference>
<gene>
    <name evidence="5" type="ORF">H6P81_008365</name>
</gene>
<feature type="repeat" description="PPR" evidence="3">
    <location>
        <begin position="155"/>
        <end position="189"/>
    </location>
</feature>
<dbReference type="SUPFAM" id="SSF81901">
    <property type="entry name" value="HCP-like"/>
    <property type="match status" value="1"/>
</dbReference>
<dbReference type="InterPro" id="IPR002885">
    <property type="entry name" value="PPR_rpt"/>
</dbReference>
<feature type="repeat" description="PPR" evidence="3">
    <location>
        <begin position="366"/>
        <end position="400"/>
    </location>
</feature>
<evidence type="ECO:0000256" key="4">
    <source>
        <dbReference type="SAM" id="MobiDB-lite"/>
    </source>
</evidence>
<dbReference type="Pfam" id="PF13041">
    <property type="entry name" value="PPR_2"/>
    <property type="match status" value="4"/>
</dbReference>
<feature type="repeat" description="PPR" evidence="3">
    <location>
        <begin position="261"/>
        <end position="295"/>
    </location>
</feature>
<dbReference type="PANTHER" id="PTHR47447">
    <property type="entry name" value="OS03G0856100 PROTEIN"/>
    <property type="match status" value="1"/>
</dbReference>
<comment type="caution">
    <text evidence="5">The sequence shown here is derived from an EMBL/GenBank/DDBJ whole genome shotgun (WGS) entry which is preliminary data.</text>
</comment>
<feature type="repeat" description="PPR" evidence="3">
    <location>
        <begin position="401"/>
        <end position="435"/>
    </location>
</feature>
<feature type="repeat" description="PPR" evidence="3">
    <location>
        <begin position="512"/>
        <end position="546"/>
    </location>
</feature>
<name>A0AAV7F6J4_ARIFI</name>
<feature type="repeat" description="PPR" evidence="3">
    <location>
        <begin position="649"/>
        <end position="683"/>
    </location>
</feature>
<dbReference type="Proteomes" id="UP000825729">
    <property type="component" value="Unassembled WGS sequence"/>
</dbReference>
<evidence type="ECO:0000313" key="6">
    <source>
        <dbReference type="Proteomes" id="UP000825729"/>
    </source>
</evidence>
<dbReference type="PANTHER" id="PTHR47447:SF28">
    <property type="entry name" value="PENTACOTRIPEPTIDE-REPEAT REGION OF PRORP DOMAIN-CONTAINING PROTEIN"/>
    <property type="match status" value="1"/>
</dbReference>
<feature type="compositionally biased region" description="Low complexity" evidence="4">
    <location>
        <begin position="14"/>
        <end position="26"/>
    </location>
</feature>
<evidence type="ECO:0000256" key="1">
    <source>
        <dbReference type="ARBA" id="ARBA00007626"/>
    </source>
</evidence>
<evidence type="ECO:0000256" key="2">
    <source>
        <dbReference type="ARBA" id="ARBA00022737"/>
    </source>
</evidence>
<feature type="repeat" description="PPR" evidence="3">
    <location>
        <begin position="443"/>
        <end position="473"/>
    </location>
</feature>
<dbReference type="InterPro" id="IPR011990">
    <property type="entry name" value="TPR-like_helical_dom_sf"/>
</dbReference>
<dbReference type="NCBIfam" id="TIGR00756">
    <property type="entry name" value="PPR"/>
    <property type="match status" value="10"/>
</dbReference>
<feature type="repeat" description="PPR" evidence="3">
    <location>
        <begin position="226"/>
        <end position="260"/>
    </location>
</feature>
<evidence type="ECO:0000256" key="3">
    <source>
        <dbReference type="PROSITE-ProRule" id="PRU00708"/>
    </source>
</evidence>
<sequence>MIGHLRRRAQLRCSSPASGSSAASSARFLEEQGPSRRGETPTKPRPTTTTTTKASNRISRLVNSHHSWSPRLEAALAPISANLSKTTFLQSIHLIKNPEKSLLFFKWAHRRLSFPHLPQSYSAMINILTRTGNLNAARNFLLAVPKFSCGAVALHDRFFNSLIRAYGRTGLVNESIKLFRSMKDHGLSPSAYTFNSLISVLLTRGWTNMAKDLFYDMCDSPDVSPDLCTFNTLIRGFCLNSMVDQGFWFFKEMSRFSCSPDIITYNTLVDGLCRAGKVMIAHNLVKGMFKKHPDLKPNVVTYTTLIRGYCEKLLVSNALCLFEEMNACGLKPNKITYNTLIQGLCEARMVDKIKEILPGSGEFKPDTCTFNTLVSSHCNAGNSDEAMNIFEKMSNLEVEPDAATYSLLIRSLCRKGNFEKAELLFDDLAKKQILLRNEGSVPLVAAYNPMFDYLCKEGKTQKAEKIFRQLMKRGTQDPTAFKTLIKGHCREGTFQDAFDILLLMLRREFVPDIEVYIVLIGGFLHKGNPAFAYKTLDKMLKSGHTPKTVLFHSILDGLINHGCALDAAGLLTLMLEKKVRQNTNLSTETVILLFKNGLKDNSFGIVRLIYSNGYSVKMEKVIDFLCEKRKFSEAREVVVFVMANDQDIDLQLCSTILSGLCETRRAAEAFSLYYELTDRGLQAPLNCLKALKLALELDKKQSFQKEAEFVSNQMQRRAHEL</sequence>
<comment type="similarity">
    <text evidence="1">Belongs to the PPR family. P subfamily.</text>
</comment>
<dbReference type="EMBL" id="JAINDJ010000003">
    <property type="protein sequence ID" value="KAG9455461.1"/>
    <property type="molecule type" value="Genomic_DNA"/>
</dbReference>
<feature type="repeat" description="PPR" evidence="3">
    <location>
        <begin position="477"/>
        <end position="511"/>
    </location>
</feature>
<organism evidence="5 6">
    <name type="scientific">Aristolochia fimbriata</name>
    <name type="common">White veined hardy Dutchman's pipe vine</name>
    <dbReference type="NCBI Taxonomy" id="158543"/>
    <lineage>
        <taxon>Eukaryota</taxon>
        <taxon>Viridiplantae</taxon>
        <taxon>Streptophyta</taxon>
        <taxon>Embryophyta</taxon>
        <taxon>Tracheophyta</taxon>
        <taxon>Spermatophyta</taxon>
        <taxon>Magnoliopsida</taxon>
        <taxon>Magnoliidae</taxon>
        <taxon>Piperales</taxon>
        <taxon>Aristolochiaceae</taxon>
        <taxon>Aristolochia</taxon>
    </lineage>
</organism>
<keyword evidence="6" id="KW-1185">Reference proteome</keyword>
<keyword evidence="2" id="KW-0677">Repeat</keyword>
<dbReference type="Pfam" id="PF01535">
    <property type="entry name" value="PPR"/>
    <property type="match status" value="2"/>
</dbReference>
<evidence type="ECO:0000313" key="5">
    <source>
        <dbReference type="EMBL" id="KAG9455461.1"/>
    </source>
</evidence>
<feature type="repeat" description="PPR" evidence="3">
    <location>
        <begin position="298"/>
        <end position="332"/>
    </location>
</feature>
<feature type="region of interest" description="Disordered" evidence="4">
    <location>
        <begin position="1"/>
        <end position="59"/>
    </location>
</feature>
<reference evidence="5 6" key="1">
    <citation type="submission" date="2021-07" db="EMBL/GenBank/DDBJ databases">
        <title>The Aristolochia fimbriata genome: insights into angiosperm evolution, floral development and chemical biosynthesis.</title>
        <authorList>
            <person name="Jiao Y."/>
        </authorList>
    </citation>
    <scope>NUCLEOTIDE SEQUENCE [LARGE SCALE GENOMIC DNA]</scope>
    <source>
        <strain evidence="5">IBCAS-2021</strain>
        <tissue evidence="5">Leaf</tissue>
    </source>
</reference>
<dbReference type="Pfam" id="PF13812">
    <property type="entry name" value="PPR_3"/>
    <property type="match status" value="1"/>
</dbReference>
<accession>A0AAV7F6J4</accession>
<dbReference type="AlphaFoldDB" id="A0AAV7F6J4"/>
<evidence type="ECO:0008006" key="7">
    <source>
        <dbReference type="Google" id="ProtNLM"/>
    </source>
</evidence>
<proteinExistence type="inferred from homology"/>
<feature type="compositionally biased region" description="Basic and acidic residues" evidence="4">
    <location>
        <begin position="28"/>
        <end position="42"/>
    </location>
</feature>
<protein>
    <recommendedName>
        <fullName evidence="7">Pentatricopeptide repeat-containing protein</fullName>
    </recommendedName>
</protein>
<feature type="compositionally biased region" description="Basic residues" evidence="4">
    <location>
        <begin position="1"/>
        <end position="10"/>
    </location>
</feature>
<dbReference type="PROSITE" id="PS51375">
    <property type="entry name" value="PPR"/>
    <property type="match status" value="10"/>
</dbReference>